<keyword evidence="2" id="KW-1185">Reference proteome</keyword>
<dbReference type="Proteomes" id="UP000657574">
    <property type="component" value="Unassembled WGS sequence"/>
</dbReference>
<reference evidence="1" key="1">
    <citation type="journal article" date="2014" name="Int. J. Syst. Evol. Microbiol.">
        <title>Complete genome sequence of Corynebacterium casei LMG S-19264T (=DSM 44701T), isolated from a smear-ripened cheese.</title>
        <authorList>
            <consortium name="US DOE Joint Genome Institute (JGI-PGF)"/>
            <person name="Walter F."/>
            <person name="Albersmeier A."/>
            <person name="Kalinowski J."/>
            <person name="Ruckert C."/>
        </authorList>
    </citation>
    <scope>NUCLEOTIDE SEQUENCE</scope>
    <source>
        <strain evidence="1">JCM 3086</strain>
    </source>
</reference>
<evidence type="ECO:0000313" key="2">
    <source>
        <dbReference type="Proteomes" id="UP000657574"/>
    </source>
</evidence>
<accession>A0A917UMS5</accession>
<sequence>MTVCQELSVSPAVTVEPAAGFTLYAFRTVLSDRDEEPPAAATTDVSRRLLR</sequence>
<gene>
    <name evidence="1" type="ORF">GCM10010121_094310</name>
</gene>
<dbReference type="EMBL" id="BMQA01000106">
    <property type="protein sequence ID" value="GGJ68730.1"/>
    <property type="molecule type" value="Genomic_DNA"/>
</dbReference>
<evidence type="ECO:0000313" key="1">
    <source>
        <dbReference type="EMBL" id="GGJ68730.1"/>
    </source>
</evidence>
<dbReference type="AlphaFoldDB" id="A0A917UMS5"/>
<reference evidence="1" key="2">
    <citation type="submission" date="2020-09" db="EMBL/GenBank/DDBJ databases">
        <authorList>
            <person name="Sun Q."/>
            <person name="Ohkuma M."/>
        </authorList>
    </citation>
    <scope>NUCLEOTIDE SEQUENCE</scope>
    <source>
        <strain evidence="1">JCM 3086</strain>
    </source>
</reference>
<proteinExistence type="predicted"/>
<comment type="caution">
    <text evidence="1">The sequence shown here is derived from an EMBL/GenBank/DDBJ whole genome shotgun (WGS) entry which is preliminary data.</text>
</comment>
<protein>
    <submittedName>
        <fullName evidence="1">Uncharacterized protein</fullName>
    </submittedName>
</protein>
<name>A0A917UMS5_9ACTN</name>
<organism evidence="1 2">
    <name type="scientific">Streptomyces brasiliensis</name>
    <dbReference type="NCBI Taxonomy" id="1954"/>
    <lineage>
        <taxon>Bacteria</taxon>
        <taxon>Bacillati</taxon>
        <taxon>Actinomycetota</taxon>
        <taxon>Actinomycetes</taxon>
        <taxon>Kitasatosporales</taxon>
        <taxon>Streptomycetaceae</taxon>
        <taxon>Streptomyces</taxon>
    </lineage>
</organism>